<reference evidence="1" key="3">
    <citation type="submission" date="2025-09" db="UniProtKB">
        <authorList>
            <consortium name="Ensembl"/>
        </authorList>
    </citation>
    <scope>IDENTIFICATION</scope>
    <source>
        <strain evidence="1">Isolate ISIS603380</strain>
    </source>
</reference>
<dbReference type="Proteomes" id="UP000007646">
    <property type="component" value="Unassembled WGS sequence"/>
</dbReference>
<dbReference type="GO" id="GO:0016045">
    <property type="term" value="P:detection of bacterium"/>
    <property type="evidence" value="ECO:0007669"/>
    <property type="project" value="TreeGrafter"/>
</dbReference>
<dbReference type="STRING" id="9785.ENSLAFP00000027186"/>
<dbReference type="HOGENOM" id="CLU_2222326_0_0_1"/>
<dbReference type="GO" id="GO:0042742">
    <property type="term" value="P:defense response to bacterium"/>
    <property type="evidence" value="ECO:0007669"/>
    <property type="project" value="TreeGrafter"/>
</dbReference>
<protein>
    <submittedName>
        <fullName evidence="1">Uncharacterized protein</fullName>
    </submittedName>
</protein>
<accession>G3UH78</accession>
<dbReference type="SUPFAM" id="SSF52047">
    <property type="entry name" value="RNI-like"/>
    <property type="match status" value="1"/>
</dbReference>
<dbReference type="Gene3D" id="3.80.10.10">
    <property type="entry name" value="Ribonuclease Inhibitor"/>
    <property type="match status" value="1"/>
</dbReference>
<organism evidence="1 2">
    <name type="scientific">Loxodonta africana</name>
    <name type="common">African elephant</name>
    <dbReference type="NCBI Taxonomy" id="9785"/>
    <lineage>
        <taxon>Eukaryota</taxon>
        <taxon>Metazoa</taxon>
        <taxon>Chordata</taxon>
        <taxon>Craniata</taxon>
        <taxon>Vertebrata</taxon>
        <taxon>Euteleostomi</taxon>
        <taxon>Mammalia</taxon>
        <taxon>Eutheria</taxon>
        <taxon>Afrotheria</taxon>
        <taxon>Proboscidea</taxon>
        <taxon>Elephantidae</taxon>
        <taxon>Loxodonta</taxon>
    </lineage>
</organism>
<evidence type="ECO:0000313" key="2">
    <source>
        <dbReference type="Proteomes" id="UP000007646"/>
    </source>
</evidence>
<dbReference type="InterPro" id="IPR042220">
    <property type="entry name" value="NLRC4"/>
</dbReference>
<dbReference type="GeneTree" id="ENSGT00940000161744"/>
<sequence length="106" mass="12239">MFPTDFFLYLVHFLRSTLKNFQQLDLAGNCVSNDGWLAFMDVFENLQQLVFFDFSTKGFLPNAALVRKLGHVLSKLTFLQEARLIGWQFDDEDLIVIKGNFKLVTA</sequence>
<dbReference type="PANTHER" id="PTHR47688">
    <property type="entry name" value="NLR FAMILY CARD DOMAIN-CONTAINING PROTEIN 4"/>
    <property type="match status" value="1"/>
</dbReference>
<name>G3UH78_LOXAF</name>
<dbReference type="eggNOG" id="KOG4308">
    <property type="taxonomic scope" value="Eukaryota"/>
</dbReference>
<keyword evidence="2" id="KW-1185">Reference proteome</keyword>
<dbReference type="InParanoid" id="G3UH78"/>
<dbReference type="PANTHER" id="PTHR47688:SF1">
    <property type="entry name" value="NLR FAMILY CARD DOMAIN-CONTAINING PROTEIN 4"/>
    <property type="match status" value="1"/>
</dbReference>
<proteinExistence type="predicted"/>
<dbReference type="AlphaFoldDB" id="G3UH78"/>
<reference evidence="1 2" key="1">
    <citation type="submission" date="2009-06" db="EMBL/GenBank/DDBJ databases">
        <title>The Genome Sequence of Loxodonta africana (African elephant).</title>
        <authorList>
            <person name="Di Palma F."/>
            <person name="Heiman D."/>
            <person name="Young S."/>
            <person name="Johnson J."/>
            <person name="Lander E.S."/>
            <person name="Lindblad-Toh K."/>
        </authorList>
    </citation>
    <scope>NUCLEOTIDE SEQUENCE [LARGE SCALE GENOMIC DNA]</scope>
    <source>
        <strain evidence="1 2">Isolate ISIS603380</strain>
    </source>
</reference>
<dbReference type="InterPro" id="IPR032675">
    <property type="entry name" value="LRR_dom_sf"/>
</dbReference>
<dbReference type="Ensembl" id="ENSLAFT00000033613.1">
    <property type="protein sequence ID" value="ENSLAFP00000027186.1"/>
    <property type="gene ID" value="ENSLAFG00000025562.1"/>
</dbReference>
<reference evidence="1" key="2">
    <citation type="submission" date="2025-08" db="UniProtKB">
        <authorList>
            <consortium name="Ensembl"/>
        </authorList>
    </citation>
    <scope>IDENTIFICATION</scope>
    <source>
        <strain evidence="1">Isolate ISIS603380</strain>
    </source>
</reference>
<evidence type="ECO:0000313" key="1">
    <source>
        <dbReference type="Ensembl" id="ENSLAFP00000027186.1"/>
    </source>
</evidence>